<dbReference type="EMBL" id="VZOL01000145">
    <property type="protein sequence ID" value="KAB0676266.1"/>
    <property type="molecule type" value="Genomic_DNA"/>
</dbReference>
<dbReference type="Pfam" id="PF15515">
    <property type="entry name" value="MvaI_BcnI"/>
    <property type="match status" value="1"/>
</dbReference>
<comment type="caution">
    <text evidence="1">The sequence shown here is derived from an EMBL/GenBank/DDBJ whole genome shotgun (WGS) entry which is preliminary data.</text>
</comment>
<accession>A0A6L3NGS9</accession>
<evidence type="ECO:0000313" key="1">
    <source>
        <dbReference type="EMBL" id="KAB0676266.1"/>
    </source>
</evidence>
<name>A0A6L3NGS9_9BURK</name>
<dbReference type="InterPro" id="IPR029127">
    <property type="entry name" value="MvaI_BcnI"/>
</dbReference>
<dbReference type="InterPro" id="IPR043004">
    <property type="entry name" value="MvaI_BcnI_cat"/>
</dbReference>
<gene>
    <name evidence="1" type="ORF">F7R13_13550</name>
</gene>
<evidence type="ECO:0000313" key="2">
    <source>
        <dbReference type="Proteomes" id="UP000473571"/>
    </source>
</evidence>
<proteinExistence type="predicted"/>
<dbReference type="Proteomes" id="UP000473571">
    <property type="component" value="Unassembled WGS sequence"/>
</dbReference>
<dbReference type="RefSeq" id="WP_151005117.1">
    <property type="nucleotide sequence ID" value="NZ_CABVPO010000075.1"/>
</dbReference>
<dbReference type="AlphaFoldDB" id="A0A6L3NGS9"/>
<sequence length="441" mass="48640">MREFETLDGLLHCLAGHGAQHIYCKFLAENDNSKQQIYLGKSFEVLQLLVFGTIRPEASVKVPNFKADIPLFWIDGDGRKAAAPGAQLILYPKYPEVRLSGFLRGCPLAPAMMLRPIPKSERRFNNGSDGRILFLGVSNNSVFAYLAAAASPIAAAMRDRMGAAQPDAGTLREITLKEGPDARSQLLERLREIYKSNPHPSMKLDRTGNRVVYSARNGGGYTLEALFGIVPNGRSAPDFMGWELKAYSGSRITLMTPEPDAGYYGKNGVEAFLRKYGRNLPNDVIYFTGSHKVGVPAKSSGHTLVTVGFDERSKKIIDVDGGIRLIDDKGDVSAEWTYSGLVEQWARKHAAAAYVPYTKSLNLPFDYSYKTPVLLGEGTEFGLFLKALSDGKVIYDPAPKIERASMQNSKTKARSQFRIGVKDLACLYQNFESIDIGDEKC</sequence>
<protein>
    <submittedName>
        <fullName evidence="1">Uncharacterized protein</fullName>
    </submittedName>
</protein>
<organism evidence="1 2">
    <name type="scientific">Burkholderia territorii</name>
    <dbReference type="NCBI Taxonomy" id="1503055"/>
    <lineage>
        <taxon>Bacteria</taxon>
        <taxon>Pseudomonadati</taxon>
        <taxon>Pseudomonadota</taxon>
        <taxon>Betaproteobacteria</taxon>
        <taxon>Burkholderiales</taxon>
        <taxon>Burkholderiaceae</taxon>
        <taxon>Burkholderia</taxon>
        <taxon>Burkholderia cepacia complex</taxon>
    </lineage>
</organism>
<reference evidence="1 2" key="1">
    <citation type="submission" date="2019-09" db="EMBL/GenBank/DDBJ databases">
        <title>Draft genome sequences of 48 bacterial type strains from the CCUG.</title>
        <authorList>
            <person name="Tunovic T."/>
            <person name="Pineiro-Iglesias B."/>
            <person name="Unosson C."/>
            <person name="Inganas E."/>
            <person name="Ohlen M."/>
            <person name="Cardew S."/>
            <person name="Jensie-Markopoulos S."/>
            <person name="Salva-Serra F."/>
            <person name="Jaen-Luchoro D."/>
            <person name="Karlsson R."/>
            <person name="Svensson-Stadler L."/>
            <person name="Chun J."/>
            <person name="Moore E."/>
        </authorList>
    </citation>
    <scope>NUCLEOTIDE SEQUENCE [LARGE SCALE GENOMIC DNA]</scope>
    <source>
        <strain evidence="1 2">CCUG 65687</strain>
    </source>
</reference>
<dbReference type="Gene3D" id="3.40.210.20">
    <property type="entry name" value="MvaI/BcnI restriction endonuclease, catalytic domain"/>
    <property type="match status" value="1"/>
</dbReference>